<proteinExistence type="predicted"/>
<dbReference type="GO" id="GO:0032259">
    <property type="term" value="P:methylation"/>
    <property type="evidence" value="ECO:0007669"/>
    <property type="project" value="UniProtKB-KW"/>
</dbReference>
<dbReference type="EC" id="2.1.1.-" evidence="1"/>
<dbReference type="SUPFAM" id="SSF53335">
    <property type="entry name" value="S-adenosyl-L-methionine-dependent methyltransferases"/>
    <property type="match status" value="1"/>
</dbReference>
<feature type="non-terminal residue" evidence="1">
    <location>
        <position position="318"/>
    </location>
</feature>
<gene>
    <name evidence="1" type="ORF">ACFQ2S_24755</name>
</gene>
<dbReference type="InterPro" id="IPR029063">
    <property type="entry name" value="SAM-dependent_MTases_sf"/>
</dbReference>
<dbReference type="GO" id="GO:0008168">
    <property type="term" value="F:methyltransferase activity"/>
    <property type="evidence" value="ECO:0007669"/>
    <property type="project" value="UniProtKB-KW"/>
</dbReference>
<comment type="caution">
    <text evidence="1">The sequence shown here is derived from an EMBL/GenBank/DDBJ whole genome shotgun (WGS) entry which is preliminary data.</text>
</comment>
<name>A0ABW3IXK8_9RHOB</name>
<evidence type="ECO:0000313" key="1">
    <source>
        <dbReference type="EMBL" id="MFD0982845.1"/>
    </source>
</evidence>
<dbReference type="Pfam" id="PF13489">
    <property type="entry name" value="Methyltransf_23"/>
    <property type="match status" value="1"/>
</dbReference>
<dbReference type="RefSeq" id="WP_386079418.1">
    <property type="nucleotide sequence ID" value="NZ_JBHTJT010000068.1"/>
</dbReference>
<accession>A0ABW3IXK8</accession>
<organism evidence="1 2">
    <name type="scientific">Tropicimonas aquimaris</name>
    <dbReference type="NCBI Taxonomy" id="914152"/>
    <lineage>
        <taxon>Bacteria</taxon>
        <taxon>Pseudomonadati</taxon>
        <taxon>Pseudomonadota</taxon>
        <taxon>Alphaproteobacteria</taxon>
        <taxon>Rhodobacterales</taxon>
        <taxon>Roseobacteraceae</taxon>
        <taxon>Tropicimonas</taxon>
    </lineage>
</organism>
<keyword evidence="2" id="KW-1185">Reference proteome</keyword>
<protein>
    <submittedName>
        <fullName evidence="1">Class I SAM-dependent methyltransferase</fullName>
        <ecNumber evidence="1">2.1.1.-</ecNumber>
    </submittedName>
</protein>
<evidence type="ECO:0000313" key="2">
    <source>
        <dbReference type="Proteomes" id="UP001597108"/>
    </source>
</evidence>
<sequence length="318" mass="35397">MKELLHLPAIPVQSCILLDSAADGAGFPRHQMRLTFCEECGFIFNAAFDERLIDYASVTEETQHFSGTFNAFARKLVQEIVATWPLEGRKVLEIGCGKGDFLHELCLAVRCGALGIDPGFIEERLETPHDGSLRFQREYFDPATVKMRPDLVICRHTLEHIGEVKDFVDAILPLVSDRPDAGVFFETPDVGRVLREGAFWDIYFEHCSYFTPSTHAGLFRSAGYEVTALRLDYGEQYIIQNARAGRGAALPPFAAEESLDELAALATAFPTRVAEVMGHWYDFVTSRHKDGRRLAIWGGGSKCVSFLTSLGLADEIAQ</sequence>
<dbReference type="Proteomes" id="UP001597108">
    <property type="component" value="Unassembled WGS sequence"/>
</dbReference>
<keyword evidence="1" id="KW-0808">Transferase</keyword>
<keyword evidence="1" id="KW-0489">Methyltransferase</keyword>
<reference evidence="2" key="1">
    <citation type="journal article" date="2019" name="Int. J. Syst. Evol. Microbiol.">
        <title>The Global Catalogue of Microorganisms (GCM) 10K type strain sequencing project: providing services to taxonomists for standard genome sequencing and annotation.</title>
        <authorList>
            <consortium name="The Broad Institute Genomics Platform"/>
            <consortium name="The Broad Institute Genome Sequencing Center for Infectious Disease"/>
            <person name="Wu L."/>
            <person name="Ma J."/>
        </authorList>
    </citation>
    <scope>NUCLEOTIDE SEQUENCE [LARGE SCALE GENOMIC DNA]</scope>
    <source>
        <strain evidence="2">CCUG 60524</strain>
    </source>
</reference>
<dbReference type="Gene3D" id="3.40.50.150">
    <property type="entry name" value="Vaccinia Virus protein VP39"/>
    <property type="match status" value="1"/>
</dbReference>
<dbReference type="EMBL" id="JBHTJT010000068">
    <property type="protein sequence ID" value="MFD0982845.1"/>
    <property type="molecule type" value="Genomic_DNA"/>
</dbReference>